<sequence length="286" mass="33379">MQSPPTDRQRAAAASSSWWSLWDSDPRTAYHAELRRRHEQPTRRTRVAQPTATDGAEDSHSQERGEDNQQQPEGDPVELHSWHQSSRSRITETRTTTRHTRSYCQEMDMWEESTVYQQSRSTSSRVDAMRTSHTRQTWQDPSQRRQRRDSRYRHAHPQPVDPAAEITPSRPSPYEQHLVRSIYPLAYTRSTGHAVGLSMWYLWTSNHQDSWSSFGYKRVVLRCAGLIGFAETTLNGRLSHSISIWSIVCAVVFKEWPRLFLEMTWDFLHALGFRFCERTGESLDVD</sequence>
<reference evidence="2" key="1">
    <citation type="submission" date="2023-06" db="EMBL/GenBank/DDBJ databases">
        <title>Genome-scale phylogeny and comparative genomics of the fungal order Sordariales.</title>
        <authorList>
            <consortium name="Lawrence Berkeley National Laboratory"/>
            <person name="Hensen N."/>
            <person name="Bonometti L."/>
            <person name="Westerberg I."/>
            <person name="Brannstrom I.O."/>
            <person name="Guillou S."/>
            <person name="Cros-Aarteil S."/>
            <person name="Calhoun S."/>
            <person name="Haridas S."/>
            <person name="Kuo A."/>
            <person name="Mondo S."/>
            <person name="Pangilinan J."/>
            <person name="Riley R."/>
            <person name="Labutti K."/>
            <person name="Andreopoulos B."/>
            <person name="Lipzen A."/>
            <person name="Chen C."/>
            <person name="Yanf M."/>
            <person name="Daum C."/>
            <person name="Ng V."/>
            <person name="Clum A."/>
            <person name="Steindorff A."/>
            <person name="Ohm R."/>
            <person name="Martin F."/>
            <person name="Silar P."/>
            <person name="Natvig D."/>
            <person name="Lalanne C."/>
            <person name="Gautier V."/>
            <person name="Ament-Velasquez S.L."/>
            <person name="Kruys A."/>
            <person name="Hutchinson M.I."/>
            <person name="Powell A.J."/>
            <person name="Barry K."/>
            <person name="Miller A.N."/>
            <person name="Grigoriev I.V."/>
            <person name="Debuchy R."/>
            <person name="Gladieux P."/>
            <person name="Thoren M.H."/>
            <person name="Johannesson H."/>
        </authorList>
    </citation>
    <scope>NUCLEOTIDE SEQUENCE</scope>
    <source>
        <strain evidence="2">SMH2532-1</strain>
    </source>
</reference>
<evidence type="ECO:0000313" key="2">
    <source>
        <dbReference type="EMBL" id="KAK0640742.1"/>
    </source>
</evidence>
<evidence type="ECO:0000256" key="1">
    <source>
        <dbReference type="SAM" id="MobiDB-lite"/>
    </source>
</evidence>
<name>A0AA39XUZ2_9PEZI</name>
<dbReference type="EMBL" id="JAULSV010000006">
    <property type="protein sequence ID" value="KAK0640742.1"/>
    <property type="molecule type" value="Genomic_DNA"/>
</dbReference>
<feature type="compositionally biased region" description="Polar residues" evidence="1">
    <location>
        <begin position="115"/>
        <end position="125"/>
    </location>
</feature>
<proteinExistence type="predicted"/>
<protein>
    <submittedName>
        <fullName evidence="2">Uncharacterized protein</fullName>
    </submittedName>
</protein>
<evidence type="ECO:0000313" key="3">
    <source>
        <dbReference type="Proteomes" id="UP001174936"/>
    </source>
</evidence>
<gene>
    <name evidence="2" type="ORF">B0T16DRAFT_418400</name>
</gene>
<organism evidence="2 3">
    <name type="scientific">Cercophora newfieldiana</name>
    <dbReference type="NCBI Taxonomy" id="92897"/>
    <lineage>
        <taxon>Eukaryota</taxon>
        <taxon>Fungi</taxon>
        <taxon>Dikarya</taxon>
        <taxon>Ascomycota</taxon>
        <taxon>Pezizomycotina</taxon>
        <taxon>Sordariomycetes</taxon>
        <taxon>Sordariomycetidae</taxon>
        <taxon>Sordariales</taxon>
        <taxon>Lasiosphaeriaceae</taxon>
        <taxon>Cercophora</taxon>
    </lineage>
</organism>
<keyword evidence="3" id="KW-1185">Reference proteome</keyword>
<feature type="compositionally biased region" description="Basic and acidic residues" evidence="1">
    <location>
        <begin position="57"/>
        <end position="67"/>
    </location>
</feature>
<dbReference type="AlphaFoldDB" id="A0AA39XUZ2"/>
<dbReference type="Proteomes" id="UP001174936">
    <property type="component" value="Unassembled WGS sequence"/>
</dbReference>
<feature type="compositionally biased region" description="Basic residues" evidence="1">
    <location>
        <begin position="144"/>
        <end position="156"/>
    </location>
</feature>
<feature type="compositionally biased region" description="Basic residues" evidence="1">
    <location>
        <begin position="34"/>
        <end position="46"/>
    </location>
</feature>
<feature type="region of interest" description="Disordered" evidence="1">
    <location>
        <begin position="115"/>
        <end position="171"/>
    </location>
</feature>
<feature type="region of interest" description="Disordered" evidence="1">
    <location>
        <begin position="32"/>
        <end position="100"/>
    </location>
</feature>
<accession>A0AA39XUZ2</accession>
<comment type="caution">
    <text evidence="2">The sequence shown here is derived from an EMBL/GenBank/DDBJ whole genome shotgun (WGS) entry which is preliminary data.</text>
</comment>